<comment type="caution">
    <text evidence="11">The sequence shown here is derived from an EMBL/GenBank/DDBJ whole genome shotgun (WGS) entry which is preliminary data.</text>
</comment>
<comment type="caution">
    <text evidence="8">Lacks conserved residue(s) required for the propagation of feature annotation.</text>
</comment>
<sequence length="401" mass="43741">MESLPTSTVKRAKHAALARPDIGEFGRAELAVLGAPCGDIQTLVAQLLPLLAPALRVAYVDADHAAGDAVSASEASAAAPAKSVPYVAENGLSAELVDKINYRQLNLTRALDKFSQPELLAHESVVLVNGNHFRARQQVVIVDPRKPLDKKLDRLTDVRLILLAEGQTELPAVLLEHLSAAPLPPVLPLADTAKIAAFIKQWYQLAVPVLRGLVLAGGRSERMHTDKGALHYHRHDQRQHTADLLAEFCPDVRVSVRPDQASDLPPGLVALPDTFLNLGPLGGILSAMQADPNAAWLVLACDLPFLTRDTLEYLVTNRQPARMATSFRSPWDEFPEPLVSIWEPRSYGQLLRFLSLGYACPRKALINSDIELLAPPLPGELRNVNTPEERAAATQELEQRP</sequence>
<evidence type="ECO:0000313" key="12">
    <source>
        <dbReference type="Proteomes" id="UP001501469"/>
    </source>
</evidence>
<keyword evidence="4 8" id="KW-0547">Nucleotide-binding</keyword>
<feature type="compositionally biased region" description="Basic and acidic residues" evidence="9">
    <location>
        <begin position="387"/>
        <end position="401"/>
    </location>
</feature>
<accession>A0ABP7URS1</accession>
<dbReference type="EMBL" id="BAABDK010000032">
    <property type="protein sequence ID" value="GAA4051056.1"/>
    <property type="molecule type" value="Genomic_DNA"/>
</dbReference>
<dbReference type="EC" id="2.7.7.77" evidence="8"/>
<evidence type="ECO:0000256" key="3">
    <source>
        <dbReference type="ARBA" id="ARBA00022723"/>
    </source>
</evidence>
<dbReference type="Proteomes" id="UP001501469">
    <property type="component" value="Unassembled WGS sequence"/>
</dbReference>
<gene>
    <name evidence="8" type="primary">mobA</name>
    <name evidence="11" type="ORF">GCM10022409_42270</name>
</gene>
<feature type="binding site" evidence="8">
    <location>
        <begin position="215"/>
        <end position="217"/>
    </location>
    <ligand>
        <name>GTP</name>
        <dbReference type="ChEBI" id="CHEBI:37565"/>
    </ligand>
</feature>
<dbReference type="SUPFAM" id="SSF53448">
    <property type="entry name" value="Nucleotide-diphospho-sugar transferases"/>
    <property type="match status" value="1"/>
</dbReference>
<evidence type="ECO:0000256" key="6">
    <source>
        <dbReference type="ARBA" id="ARBA00023134"/>
    </source>
</evidence>
<comment type="similarity">
    <text evidence="8">Belongs to the MobA family.</text>
</comment>
<dbReference type="InterPro" id="IPR025877">
    <property type="entry name" value="MobA-like_NTP_Trfase"/>
</dbReference>
<dbReference type="PANTHER" id="PTHR19136:SF81">
    <property type="entry name" value="MOLYBDENUM COFACTOR GUANYLYLTRANSFERASE"/>
    <property type="match status" value="1"/>
</dbReference>
<evidence type="ECO:0000256" key="8">
    <source>
        <dbReference type="HAMAP-Rule" id="MF_00316"/>
    </source>
</evidence>
<feature type="binding site" evidence="8">
    <location>
        <position position="302"/>
    </location>
    <ligand>
        <name>GTP</name>
        <dbReference type="ChEBI" id="CHEBI:37565"/>
    </ligand>
</feature>
<dbReference type="InterPro" id="IPR029044">
    <property type="entry name" value="Nucleotide-diphossugar_trans"/>
</dbReference>
<dbReference type="InterPro" id="IPR013482">
    <property type="entry name" value="Molybde_CF_guanTrfase"/>
</dbReference>
<feature type="binding site" evidence="8">
    <location>
        <position position="302"/>
    </location>
    <ligand>
        <name>Mg(2+)</name>
        <dbReference type="ChEBI" id="CHEBI:18420"/>
    </ligand>
</feature>
<comment type="function">
    <text evidence="8">Transfers a GMP moiety from GTP to Mo-molybdopterin (Mo-MPT) cofactor (Moco or molybdenum cofactor) to form Mo-molybdopterin guanine dinucleotide (Mo-MGD) cofactor.</text>
</comment>
<keyword evidence="7 8" id="KW-0501">Molybdenum cofactor biosynthesis</keyword>
<evidence type="ECO:0000256" key="2">
    <source>
        <dbReference type="ARBA" id="ARBA00022679"/>
    </source>
</evidence>
<evidence type="ECO:0000256" key="9">
    <source>
        <dbReference type="SAM" id="MobiDB-lite"/>
    </source>
</evidence>
<dbReference type="HAMAP" id="MF_00316">
    <property type="entry name" value="MobA"/>
    <property type="match status" value="1"/>
</dbReference>
<reference evidence="12" key="1">
    <citation type="journal article" date="2019" name="Int. J. Syst. Evol. Microbiol.">
        <title>The Global Catalogue of Microorganisms (GCM) 10K type strain sequencing project: providing services to taxonomists for standard genome sequencing and annotation.</title>
        <authorList>
            <consortium name="The Broad Institute Genomics Platform"/>
            <consortium name="The Broad Institute Genome Sequencing Center for Infectious Disease"/>
            <person name="Wu L."/>
            <person name="Ma J."/>
        </authorList>
    </citation>
    <scope>NUCLEOTIDE SEQUENCE [LARGE SCALE GENOMIC DNA]</scope>
    <source>
        <strain evidence="12">JCM 17225</strain>
    </source>
</reference>
<organism evidence="11 12">
    <name type="scientific">Hymenobacter glaciei</name>
    <dbReference type="NCBI Taxonomy" id="877209"/>
    <lineage>
        <taxon>Bacteria</taxon>
        <taxon>Pseudomonadati</taxon>
        <taxon>Bacteroidota</taxon>
        <taxon>Cytophagia</taxon>
        <taxon>Cytophagales</taxon>
        <taxon>Hymenobacteraceae</taxon>
        <taxon>Hymenobacter</taxon>
    </lineage>
</organism>
<keyword evidence="1 8" id="KW-0963">Cytoplasm</keyword>
<dbReference type="RefSeq" id="WP_345058611.1">
    <property type="nucleotide sequence ID" value="NZ_BAABDK010000032.1"/>
</dbReference>
<keyword evidence="12" id="KW-1185">Reference proteome</keyword>
<comment type="domain">
    <text evidence="8">The N-terminal domain determines nucleotide recognition and specific binding, while the C-terminal domain determines the specific binding to the target protein.</text>
</comment>
<name>A0ABP7URS1_9BACT</name>
<evidence type="ECO:0000256" key="4">
    <source>
        <dbReference type="ARBA" id="ARBA00022741"/>
    </source>
</evidence>
<feature type="binding site" evidence="8">
    <location>
        <position position="227"/>
    </location>
    <ligand>
        <name>GTP</name>
        <dbReference type="ChEBI" id="CHEBI:37565"/>
    </ligand>
</feature>
<comment type="cofactor">
    <cofactor evidence="8">
        <name>Mg(2+)</name>
        <dbReference type="ChEBI" id="CHEBI:18420"/>
    </cofactor>
</comment>
<protein>
    <recommendedName>
        <fullName evidence="8">Probable molybdenum cofactor guanylyltransferase</fullName>
        <shortName evidence="8">MoCo guanylyltransferase</shortName>
        <ecNumber evidence="8">2.7.7.77</ecNumber>
    </recommendedName>
    <alternativeName>
        <fullName evidence="8">GTP:molybdopterin guanylyltransferase</fullName>
    </alternativeName>
    <alternativeName>
        <fullName evidence="8">Mo-MPT guanylyltransferase</fullName>
    </alternativeName>
    <alternativeName>
        <fullName evidence="8">Molybdopterin guanylyltransferase</fullName>
    </alternativeName>
    <alternativeName>
        <fullName evidence="8">Molybdopterin-guanine dinucleotide synthase</fullName>
        <shortName evidence="8">MGD synthase</shortName>
    </alternativeName>
</protein>
<evidence type="ECO:0000259" key="10">
    <source>
        <dbReference type="Pfam" id="PF12804"/>
    </source>
</evidence>
<proteinExistence type="inferred from homology"/>
<feature type="domain" description="MobA-like NTP transferase" evidence="10">
    <location>
        <begin position="212"/>
        <end position="354"/>
    </location>
</feature>
<dbReference type="CDD" id="cd02503">
    <property type="entry name" value="MobA"/>
    <property type="match status" value="1"/>
</dbReference>
<evidence type="ECO:0000313" key="11">
    <source>
        <dbReference type="EMBL" id="GAA4051056.1"/>
    </source>
</evidence>
<dbReference type="Gene3D" id="3.90.550.10">
    <property type="entry name" value="Spore Coat Polysaccharide Biosynthesis Protein SpsA, Chain A"/>
    <property type="match status" value="1"/>
</dbReference>
<keyword evidence="5 8" id="KW-0460">Magnesium</keyword>
<comment type="subcellular location">
    <subcellularLocation>
        <location evidence="8">Cytoplasm</location>
    </subcellularLocation>
</comment>
<keyword evidence="6 8" id="KW-0342">GTP-binding</keyword>
<evidence type="ECO:0000256" key="1">
    <source>
        <dbReference type="ARBA" id="ARBA00022490"/>
    </source>
</evidence>
<keyword evidence="2 8" id="KW-0808">Transferase</keyword>
<feature type="binding site" evidence="8">
    <location>
        <position position="273"/>
    </location>
    <ligand>
        <name>GTP</name>
        <dbReference type="ChEBI" id="CHEBI:37565"/>
    </ligand>
</feature>
<evidence type="ECO:0000256" key="5">
    <source>
        <dbReference type="ARBA" id="ARBA00022842"/>
    </source>
</evidence>
<feature type="region of interest" description="Disordered" evidence="9">
    <location>
        <begin position="378"/>
        <end position="401"/>
    </location>
</feature>
<dbReference type="Pfam" id="PF12804">
    <property type="entry name" value="NTP_transf_3"/>
    <property type="match status" value="1"/>
</dbReference>
<evidence type="ECO:0000256" key="7">
    <source>
        <dbReference type="ARBA" id="ARBA00023150"/>
    </source>
</evidence>
<keyword evidence="3 8" id="KW-0479">Metal-binding</keyword>
<dbReference type="PANTHER" id="PTHR19136">
    <property type="entry name" value="MOLYBDENUM COFACTOR GUANYLYLTRANSFERASE"/>
    <property type="match status" value="1"/>
</dbReference>
<comment type="catalytic activity">
    <reaction evidence="8">
        <text>Mo-molybdopterin + GTP + H(+) = Mo-molybdopterin guanine dinucleotide + diphosphate</text>
        <dbReference type="Rhea" id="RHEA:34243"/>
        <dbReference type="ChEBI" id="CHEBI:15378"/>
        <dbReference type="ChEBI" id="CHEBI:33019"/>
        <dbReference type="ChEBI" id="CHEBI:37565"/>
        <dbReference type="ChEBI" id="CHEBI:71302"/>
        <dbReference type="ChEBI" id="CHEBI:71310"/>
        <dbReference type="EC" id="2.7.7.77"/>
    </reaction>
</comment>